<dbReference type="HOGENOM" id="CLU_155888_0_0_5"/>
<dbReference type="InterPro" id="IPR008893">
    <property type="entry name" value="WGR_domain"/>
</dbReference>
<evidence type="ECO:0000313" key="2">
    <source>
        <dbReference type="EMBL" id="ABQ28887.1"/>
    </source>
</evidence>
<dbReference type="InterPro" id="IPR049809">
    <property type="entry name" value="YehF/YfeS-like_WGR"/>
</dbReference>
<name>A5FTF5_ACICJ</name>
<accession>A5FTF5</accession>
<dbReference type="InterPro" id="IPR036930">
    <property type="entry name" value="WGR_dom_sf"/>
</dbReference>
<reference evidence="2 3" key="1">
    <citation type="submission" date="2007-05" db="EMBL/GenBank/DDBJ databases">
        <title>Complete sequence of plasmid1 pACRY01 of Acidiphilium cryptum JF-5.</title>
        <authorList>
            <consortium name="US DOE Joint Genome Institute"/>
            <person name="Copeland A."/>
            <person name="Lucas S."/>
            <person name="Lapidus A."/>
            <person name="Barry K."/>
            <person name="Detter J.C."/>
            <person name="Glavina del Rio T."/>
            <person name="Hammon N."/>
            <person name="Israni S."/>
            <person name="Dalin E."/>
            <person name="Tice H."/>
            <person name="Pitluck S."/>
            <person name="Sims D."/>
            <person name="Brettin T."/>
            <person name="Bruce D."/>
            <person name="Han C."/>
            <person name="Schmutz J."/>
            <person name="Larimer F."/>
            <person name="Land M."/>
            <person name="Hauser L."/>
            <person name="Kyrpides N."/>
            <person name="Kim E."/>
            <person name="Magnuson T."/>
            <person name="Richardson P."/>
        </authorList>
    </citation>
    <scope>NUCLEOTIDE SEQUENCE [LARGE SCALE GENOMIC DNA]</scope>
    <source>
        <strain evidence="3">JF-5</strain>
        <plasmid evidence="3">Plasmid pACRY01</plasmid>
    </source>
</reference>
<dbReference type="SUPFAM" id="SSF142921">
    <property type="entry name" value="WGR domain-like"/>
    <property type="match status" value="1"/>
</dbReference>
<proteinExistence type="predicted"/>
<dbReference type="KEGG" id="acr:Acry_3272"/>
<gene>
    <name evidence="2" type="ordered locus">Acry_3272</name>
</gene>
<dbReference type="EMBL" id="CP000689">
    <property type="protein sequence ID" value="ABQ28887.1"/>
    <property type="molecule type" value="Genomic_DNA"/>
</dbReference>
<dbReference type="CDD" id="cd07996">
    <property type="entry name" value="WGR_MMR_like"/>
    <property type="match status" value="1"/>
</dbReference>
<dbReference type="AlphaFoldDB" id="A5FTF5"/>
<dbReference type="Proteomes" id="UP000000245">
    <property type="component" value="Plasmid pACRY01"/>
</dbReference>
<feature type="domain" description="WGR" evidence="1">
    <location>
        <begin position="1"/>
        <end position="88"/>
    </location>
</feature>
<evidence type="ECO:0000259" key="1">
    <source>
        <dbReference type="PROSITE" id="PS51977"/>
    </source>
</evidence>
<dbReference type="Gene3D" id="2.20.140.10">
    <property type="entry name" value="WGR domain"/>
    <property type="match status" value="1"/>
</dbReference>
<keyword evidence="3" id="KW-1185">Reference proteome</keyword>
<organism evidence="2 3">
    <name type="scientific">Acidiphilium cryptum (strain JF-5)</name>
    <dbReference type="NCBI Taxonomy" id="349163"/>
    <lineage>
        <taxon>Bacteria</taxon>
        <taxon>Pseudomonadati</taxon>
        <taxon>Pseudomonadota</taxon>
        <taxon>Alphaproteobacteria</taxon>
        <taxon>Acetobacterales</taxon>
        <taxon>Acidocellaceae</taxon>
        <taxon>Acidiphilium</taxon>
    </lineage>
</organism>
<dbReference type="PROSITE" id="PS51977">
    <property type="entry name" value="WGR"/>
    <property type="match status" value="1"/>
</dbReference>
<dbReference type="SMART" id="SM00773">
    <property type="entry name" value="WGR"/>
    <property type="match status" value="1"/>
</dbReference>
<geneLocation type="plasmid" evidence="2 3">
    <name>pACRY01</name>
</geneLocation>
<dbReference type="Pfam" id="PF05406">
    <property type="entry name" value="WGR"/>
    <property type="match status" value="1"/>
</dbReference>
<evidence type="ECO:0000313" key="3">
    <source>
        <dbReference type="Proteomes" id="UP000000245"/>
    </source>
</evidence>
<sequence length="88" mass="10343">MQLALFPEQIRLIRVRPEHNEKRYYQIEIVTDLFGAVGLARTWGRIGRSTHSRFDPLPDLGTAIDALRRLARAKRRRGYQDYPSTGWF</sequence>
<protein>
    <submittedName>
        <fullName evidence="2">WGR domain protein</fullName>
    </submittedName>
</protein>
<keyword evidence="2" id="KW-0614">Plasmid</keyword>
<dbReference type="RefSeq" id="WP_011930438.1">
    <property type="nucleotide sequence ID" value="NC_009467.1"/>
</dbReference>